<reference evidence="3" key="1">
    <citation type="submission" date="2013-02" db="EMBL/GenBank/DDBJ databases">
        <title>The complete genome sequence of Corynebacterium casei LMG S-19264 (=DSM 44701).</title>
        <authorList>
            <person name="Ruckert C."/>
            <person name="Albersmeier A."/>
            <person name="Kalinowski J."/>
        </authorList>
    </citation>
    <scope>NUCLEOTIDE SEQUENCE [LARGE SCALE GENOMIC DNA]</scope>
    <source>
        <strain evidence="3">LMG S-19264</strain>
    </source>
</reference>
<dbReference type="GeneID" id="82877970"/>
<gene>
    <name evidence="2" type="ORF">CCASEI_09205</name>
</gene>
<evidence type="ECO:0000313" key="2">
    <source>
        <dbReference type="EMBL" id="AHI20404.1"/>
    </source>
</evidence>
<dbReference type="Proteomes" id="UP000019226">
    <property type="component" value="Chromosome"/>
</dbReference>
<name>A0ABM5PQT7_9CORY</name>
<protein>
    <submittedName>
        <fullName evidence="2">Addiction module antidote protein HigA</fullName>
    </submittedName>
</protein>
<evidence type="ECO:0000313" key="3">
    <source>
        <dbReference type="Proteomes" id="UP000019226"/>
    </source>
</evidence>
<dbReference type="PANTHER" id="PTHR36924:SF1">
    <property type="entry name" value="ANTITOXIN HIGA-1"/>
    <property type="match status" value="1"/>
</dbReference>
<dbReference type="Gene3D" id="1.10.260.40">
    <property type="entry name" value="lambda repressor-like DNA-binding domains"/>
    <property type="match status" value="1"/>
</dbReference>
<keyword evidence="3" id="KW-1185">Reference proteome</keyword>
<proteinExistence type="predicted"/>
<accession>A0ABM5PQT7</accession>
<dbReference type="RefSeq" id="WP_025387787.1">
    <property type="nucleotide sequence ID" value="NZ_CP004350.1"/>
</dbReference>
<keyword evidence="1" id="KW-0238">DNA-binding</keyword>
<dbReference type="PANTHER" id="PTHR36924">
    <property type="entry name" value="ANTITOXIN HIGA-1"/>
    <property type="match status" value="1"/>
</dbReference>
<dbReference type="NCBIfam" id="TIGR02607">
    <property type="entry name" value="antidote_HigA"/>
    <property type="match status" value="1"/>
</dbReference>
<sequence length="121" mass="13625">MKHEYEGNDLEVDMLASASLGELLQEEFLDRFGMNVHHLALAINMPVEQLEEAMSGNNRLCAELALRLSRYFGTSAHFWMSIDAHHSLEIARQQLGDSLFDIQPHGRSIFDGGENLAVVKK</sequence>
<dbReference type="EMBL" id="CP004350">
    <property type="protein sequence ID" value="AHI20404.1"/>
    <property type="molecule type" value="Genomic_DNA"/>
</dbReference>
<dbReference type="InterPro" id="IPR010982">
    <property type="entry name" value="Lambda_DNA-bd_dom_sf"/>
</dbReference>
<organism evidence="2 3">
    <name type="scientific">Corynebacterium casei LMG S-19264</name>
    <dbReference type="NCBI Taxonomy" id="1285583"/>
    <lineage>
        <taxon>Bacteria</taxon>
        <taxon>Bacillati</taxon>
        <taxon>Actinomycetota</taxon>
        <taxon>Actinomycetes</taxon>
        <taxon>Mycobacteriales</taxon>
        <taxon>Corynebacteriaceae</taxon>
        <taxon>Corynebacterium</taxon>
    </lineage>
</organism>
<dbReference type="SUPFAM" id="SSF47413">
    <property type="entry name" value="lambda repressor-like DNA-binding domains"/>
    <property type="match status" value="1"/>
</dbReference>
<evidence type="ECO:0000256" key="1">
    <source>
        <dbReference type="ARBA" id="ARBA00023125"/>
    </source>
</evidence>
<dbReference type="InterPro" id="IPR013430">
    <property type="entry name" value="Toxin_antidote_HigA"/>
</dbReference>